<protein>
    <submittedName>
        <fullName evidence="2">DUF4383 domain-containing protein</fullName>
    </submittedName>
</protein>
<feature type="transmembrane region" description="Helical" evidence="1">
    <location>
        <begin position="61"/>
        <end position="81"/>
    </location>
</feature>
<name>A0ABY4CQA9_9BACL</name>
<gene>
    <name evidence="2" type="ORF">LSG31_11250</name>
</gene>
<dbReference type="Proteomes" id="UP000830167">
    <property type="component" value="Chromosome"/>
</dbReference>
<feature type="transmembrane region" description="Helical" evidence="1">
    <location>
        <begin position="7"/>
        <end position="31"/>
    </location>
</feature>
<keyword evidence="1" id="KW-0812">Transmembrane</keyword>
<dbReference type="RefSeq" id="WP_347439353.1">
    <property type="nucleotide sequence ID" value="NZ_CP089291.1"/>
</dbReference>
<dbReference type="Pfam" id="PF14325">
    <property type="entry name" value="DUF4383"/>
    <property type="match status" value="1"/>
</dbReference>
<keyword evidence="1" id="KW-0472">Membrane</keyword>
<accession>A0ABY4CQA9</accession>
<keyword evidence="1" id="KW-1133">Transmembrane helix</keyword>
<evidence type="ECO:0000313" key="2">
    <source>
        <dbReference type="EMBL" id="UOF92682.1"/>
    </source>
</evidence>
<organism evidence="2 3">
    <name type="scientific">Fodinisporobacter ferrooxydans</name>
    <dbReference type="NCBI Taxonomy" id="2901836"/>
    <lineage>
        <taxon>Bacteria</taxon>
        <taxon>Bacillati</taxon>
        <taxon>Bacillota</taxon>
        <taxon>Bacilli</taxon>
        <taxon>Bacillales</taxon>
        <taxon>Alicyclobacillaceae</taxon>
        <taxon>Fodinisporobacter</taxon>
    </lineage>
</organism>
<dbReference type="EMBL" id="CP089291">
    <property type="protein sequence ID" value="UOF92682.1"/>
    <property type="molecule type" value="Genomic_DNA"/>
</dbReference>
<proteinExistence type="predicted"/>
<keyword evidence="3" id="KW-1185">Reference proteome</keyword>
<sequence length="124" mass="14209">MKQYARIIGWIFLLLGILSAFTNQIFGIIQFDLIQNLFRFAIGLFALAVSRPTVDLIYAKTFCIVTAPTFLIMGIASFIFPQWGSMHFEAAENLLHVLFGIYGLYLIWNYIKEKTNWGTRESSS</sequence>
<feature type="transmembrane region" description="Helical" evidence="1">
    <location>
        <begin position="93"/>
        <end position="111"/>
    </location>
</feature>
<feature type="transmembrane region" description="Helical" evidence="1">
    <location>
        <begin position="37"/>
        <end position="54"/>
    </location>
</feature>
<reference evidence="2" key="1">
    <citation type="submission" date="2021-12" db="EMBL/GenBank/DDBJ databases">
        <title>Alicyclobacillaceae gen. nov., sp. nov., isolated from chalcocite enrichment system.</title>
        <authorList>
            <person name="Jiang Z."/>
        </authorList>
    </citation>
    <scope>NUCLEOTIDE SEQUENCE</scope>
    <source>
        <strain evidence="2">MYW30-H2</strain>
    </source>
</reference>
<evidence type="ECO:0000313" key="3">
    <source>
        <dbReference type="Proteomes" id="UP000830167"/>
    </source>
</evidence>
<evidence type="ECO:0000256" key="1">
    <source>
        <dbReference type="SAM" id="Phobius"/>
    </source>
</evidence>